<comment type="caution">
    <text evidence="1">The sequence shown here is derived from an EMBL/GenBank/DDBJ whole genome shotgun (WGS) entry which is preliminary data.</text>
</comment>
<keyword evidence="1" id="KW-0614">Plasmid</keyword>
<dbReference type="Proteomes" id="UP000319837">
    <property type="component" value="Plasmid unnamed1"/>
</dbReference>
<gene>
    <name evidence="1" type="ORF">CEQ21_07200</name>
</gene>
<dbReference type="EMBL" id="RIBP01000002">
    <property type="protein sequence ID" value="TRZ39340.1"/>
    <property type="molecule type" value="Genomic_DNA"/>
</dbReference>
<protein>
    <submittedName>
        <fullName evidence="1">Uncharacterized protein</fullName>
    </submittedName>
</protein>
<organism evidence="1">
    <name type="scientific">Niallia circulans</name>
    <name type="common">Bacillus circulans</name>
    <dbReference type="NCBI Taxonomy" id="1397"/>
    <lineage>
        <taxon>Bacteria</taxon>
        <taxon>Bacillati</taxon>
        <taxon>Bacillota</taxon>
        <taxon>Bacilli</taxon>
        <taxon>Bacillales</taxon>
        <taxon>Bacillaceae</taxon>
        <taxon>Niallia</taxon>
    </lineage>
</organism>
<geneLocation type="plasmid" evidence="1">
    <name>unnamed1</name>
</geneLocation>
<dbReference type="AlphaFoldDB" id="A0A553SQS7"/>
<accession>A0A553SQS7</accession>
<dbReference type="RefSeq" id="WP_185762738.1">
    <property type="nucleotide sequence ID" value="NZ_CM017505.1"/>
</dbReference>
<sequence length="328" mass="38703">MKSILSYWIGEMNKQGISNNHIKAMKDRILISESDYHLYYDEVNNNKLPTLVEVSKIQGISGGWVTENRSIYELFFSVTREISTNGRGSLHSQRIQQNVDSLINNGLEYQYKFYIDDSIEYRLRDGLPKFNYYMDDEVYFSNATHRTVSAIMFNAPMMVGYLTKYKKNPLKFNNYLLNKETKNQWVAFLDTLSGLNIKKSSLDQYGIQLKNSPTDIKFYFHNPLITANYENLNYPELFMNEKRRVEEIIKKLEEVNTLLVISSVKSGVLPLPFRLLKKFKLRLTYDFFMDFYKIENHYFDLNDSPNIIVEKIHNLVRAKLIKDNAPRY</sequence>
<evidence type="ECO:0000313" key="1">
    <source>
        <dbReference type="EMBL" id="TRZ39340.1"/>
    </source>
</evidence>
<proteinExistence type="predicted"/>
<reference evidence="1" key="1">
    <citation type="submission" date="2018-10" db="EMBL/GenBank/DDBJ databases">
        <title>FDA dAtabase for Regulatory Grade micrObial Sequences (FDA-ARGOS): Supporting development and validation of Infectious Disease Dx tests.</title>
        <authorList>
            <person name="Minogue T."/>
            <person name="Wolcott M."/>
            <person name="Wasieloski L."/>
            <person name="Aguilar W."/>
            <person name="Moore D."/>
            <person name="Tallon L.J."/>
            <person name="Sadzewicz L."/>
            <person name="Sengamalay N."/>
            <person name="Ott S."/>
            <person name="Godinez A."/>
            <person name="Nagaraj S."/>
            <person name="Vavikolanu K."/>
            <person name="Vyas G."/>
            <person name="Nadendla S."/>
            <person name="Aluvathingal J."/>
            <person name="Sichtig H."/>
        </authorList>
    </citation>
    <scope>NUCLEOTIDE SEQUENCE</scope>
    <source>
        <strain evidence="1">FDAARGOS_343</strain>
        <plasmid evidence="1">unnamed1</plasmid>
    </source>
</reference>
<name>A0A553SQS7_NIACI</name>